<dbReference type="InterPro" id="IPR025618">
    <property type="entry name" value="YtpI"/>
</dbReference>
<feature type="transmembrane region" description="Helical" evidence="1">
    <location>
        <begin position="34"/>
        <end position="55"/>
    </location>
</feature>
<gene>
    <name evidence="2" type="ORF">J2S06_000145</name>
</gene>
<accession>A0ABT9VJQ9</accession>
<reference evidence="2 3" key="1">
    <citation type="submission" date="2023-07" db="EMBL/GenBank/DDBJ databases">
        <title>Genomic Encyclopedia of Type Strains, Phase IV (KMG-IV): sequencing the most valuable type-strain genomes for metagenomic binning, comparative biology and taxonomic classification.</title>
        <authorList>
            <person name="Goeker M."/>
        </authorList>
    </citation>
    <scope>NUCLEOTIDE SEQUENCE [LARGE SCALE GENOMIC DNA]</scope>
    <source>
        <strain evidence="2 3">DSM 19092</strain>
    </source>
</reference>
<comment type="caution">
    <text evidence="2">The sequence shown here is derived from an EMBL/GenBank/DDBJ whole genome shotgun (WGS) entry which is preliminary data.</text>
</comment>
<keyword evidence="1" id="KW-1133">Transmembrane helix</keyword>
<dbReference type="Proteomes" id="UP001225646">
    <property type="component" value="Unassembled WGS sequence"/>
</dbReference>
<organism evidence="2 3">
    <name type="scientific">Aeribacillus alveayuensis</name>
    <dbReference type="NCBI Taxonomy" id="279215"/>
    <lineage>
        <taxon>Bacteria</taxon>
        <taxon>Bacillati</taxon>
        <taxon>Bacillota</taxon>
        <taxon>Bacilli</taxon>
        <taxon>Bacillales</taxon>
        <taxon>Bacillaceae</taxon>
        <taxon>Aeribacillus</taxon>
    </lineage>
</organism>
<protein>
    <submittedName>
        <fullName evidence="2">Membrane protein</fullName>
    </submittedName>
</protein>
<evidence type="ECO:0000313" key="3">
    <source>
        <dbReference type="Proteomes" id="UP001225646"/>
    </source>
</evidence>
<name>A0ABT9VJQ9_9BACI</name>
<dbReference type="EMBL" id="JAUSTR010000001">
    <property type="protein sequence ID" value="MDQ0161075.1"/>
    <property type="molecule type" value="Genomic_DNA"/>
</dbReference>
<feature type="transmembrane region" description="Helical" evidence="1">
    <location>
        <begin position="6"/>
        <end position="22"/>
    </location>
</feature>
<keyword evidence="1" id="KW-0812">Transmembrane</keyword>
<evidence type="ECO:0000313" key="2">
    <source>
        <dbReference type="EMBL" id="MDQ0161075.1"/>
    </source>
</evidence>
<evidence type="ECO:0000256" key="1">
    <source>
        <dbReference type="SAM" id="Phobius"/>
    </source>
</evidence>
<keyword evidence="3" id="KW-1185">Reference proteome</keyword>
<proteinExistence type="predicted"/>
<dbReference type="Pfam" id="PF14007">
    <property type="entry name" value="YtpI"/>
    <property type="match status" value="1"/>
</dbReference>
<dbReference type="RefSeq" id="WP_419150991.1">
    <property type="nucleotide sequence ID" value="NZ_JAUSTR010000001.1"/>
</dbReference>
<keyword evidence="1" id="KW-0472">Membrane</keyword>
<sequence>MPVFVILIVLSLSFYVFYKIKFFQAKKPMEKQWISTKSSIALGLFVFFFGLNQLFLFRSTVSLIVGIIFILIGALSSWAGYKAYKHYYLLAVKEAEESR</sequence>
<feature type="transmembrane region" description="Helical" evidence="1">
    <location>
        <begin position="61"/>
        <end position="81"/>
    </location>
</feature>